<dbReference type="Proteomes" id="UP000193920">
    <property type="component" value="Unassembled WGS sequence"/>
</dbReference>
<comment type="similarity">
    <text evidence="4">Belongs to the snurportin family.</text>
</comment>
<evidence type="ECO:0000259" key="10">
    <source>
        <dbReference type="Pfam" id="PF21974"/>
    </source>
</evidence>
<keyword evidence="7" id="KW-0963">Cytoplasm</keyword>
<dbReference type="InterPro" id="IPR017336">
    <property type="entry name" value="Snurportin-1"/>
</dbReference>
<name>A0A1Y2AKB4_9FUNG</name>
<keyword evidence="9" id="KW-0539">Nucleus</keyword>
<accession>A0A1Y2AKB4</accession>
<reference evidence="11 12" key="1">
    <citation type="submission" date="2016-08" db="EMBL/GenBank/DDBJ databases">
        <title>A Parts List for Fungal Cellulosomes Revealed by Comparative Genomics.</title>
        <authorList>
            <consortium name="DOE Joint Genome Institute"/>
            <person name="Haitjema C.H."/>
            <person name="Gilmore S.P."/>
            <person name="Henske J.K."/>
            <person name="Solomon K.V."/>
            <person name="De Groot R."/>
            <person name="Kuo A."/>
            <person name="Mondo S.J."/>
            <person name="Salamov A.A."/>
            <person name="Labutti K."/>
            <person name="Zhao Z."/>
            <person name="Chiniquy J."/>
            <person name="Barry K."/>
            <person name="Brewer H.M."/>
            <person name="Purvine S.O."/>
            <person name="Wright A.T."/>
            <person name="Boxma B."/>
            <person name="Van Alen T."/>
            <person name="Hackstein J.H."/>
            <person name="Baker S.E."/>
            <person name="Grigoriev I.V."/>
            <person name="O'Malley M.A."/>
        </authorList>
    </citation>
    <scope>NUCLEOTIDE SEQUENCE [LARGE SCALE GENOMIC DNA]</scope>
    <source>
        <strain evidence="11 12">G1</strain>
    </source>
</reference>
<sequence length="205" mass="23772">MISEKLMEIPEDFQTNWISVKVPDGIPCLVISYNGKTVSRRDDGTIIETFYSNIPGGNPLSRDFQNYSILDCMYCEEVNTYYIKDIMCWKGYPTYDCEAEFRFFWIQTKVNEIDLKTCNRYNQHSFIPLPACYCQPNELIQFLNANDDNLTSHCENIIGPIKPPSTILFYNKESHYILGSTPLCCHLTIDEAKTLLKDYCSTMEI</sequence>
<dbReference type="Pfam" id="PF21974">
    <property type="entry name" value="SPN1_m3Gcap_bd"/>
    <property type="match status" value="1"/>
</dbReference>
<evidence type="ECO:0000256" key="7">
    <source>
        <dbReference type="ARBA" id="ARBA00022490"/>
    </source>
</evidence>
<comment type="function">
    <text evidence="1">Functions as an U snRNP-specific nuclear import adapter. Involved in the trimethylguanosine (m3G)-cap-dependent nuclear import of U snRNPs. Binds specifically to the terminal m3G-cap U snRNAs.</text>
</comment>
<dbReference type="CDD" id="cd09232">
    <property type="entry name" value="Snurportin-1_C"/>
    <property type="match status" value="1"/>
</dbReference>
<evidence type="ECO:0000256" key="4">
    <source>
        <dbReference type="ARBA" id="ARBA00007540"/>
    </source>
</evidence>
<evidence type="ECO:0000313" key="12">
    <source>
        <dbReference type="Proteomes" id="UP000193920"/>
    </source>
</evidence>
<evidence type="ECO:0000256" key="9">
    <source>
        <dbReference type="ARBA" id="ARBA00023242"/>
    </source>
</evidence>
<dbReference type="OrthoDB" id="10003593at2759"/>
<dbReference type="PANTHER" id="PTHR13403">
    <property type="entry name" value="SNURPORTIN1 RNUT1 PROTEIN RNA, U TRANSPORTER 1"/>
    <property type="match status" value="1"/>
</dbReference>
<protein>
    <recommendedName>
        <fullName evidence="5">Snurportin-1</fullName>
    </recommendedName>
</protein>
<gene>
    <name evidence="11" type="ORF">LY90DRAFT_675666</name>
</gene>
<dbReference type="Gene3D" id="3.30.470.30">
    <property type="entry name" value="DNA ligase/mRNA capping enzyme"/>
    <property type="match status" value="1"/>
</dbReference>
<keyword evidence="8" id="KW-0694">RNA-binding</keyword>
<keyword evidence="6" id="KW-0813">Transport</keyword>
<evidence type="ECO:0000256" key="2">
    <source>
        <dbReference type="ARBA" id="ARBA00004123"/>
    </source>
</evidence>
<dbReference type="AlphaFoldDB" id="A0A1Y2AKB4"/>
<dbReference type="EMBL" id="MCOG01000240">
    <property type="protein sequence ID" value="ORY22932.1"/>
    <property type="molecule type" value="Genomic_DNA"/>
</dbReference>
<evidence type="ECO:0000256" key="8">
    <source>
        <dbReference type="ARBA" id="ARBA00022884"/>
    </source>
</evidence>
<dbReference type="GO" id="GO:0003723">
    <property type="term" value="F:RNA binding"/>
    <property type="evidence" value="ECO:0007669"/>
    <property type="project" value="UniProtKB-KW"/>
</dbReference>
<proteinExistence type="inferred from homology"/>
<evidence type="ECO:0000256" key="6">
    <source>
        <dbReference type="ARBA" id="ARBA00022448"/>
    </source>
</evidence>
<dbReference type="InterPro" id="IPR047857">
    <property type="entry name" value="Snurportin1_C"/>
</dbReference>
<dbReference type="GO" id="GO:0005634">
    <property type="term" value="C:nucleus"/>
    <property type="evidence" value="ECO:0007669"/>
    <property type="project" value="UniProtKB-SubCell"/>
</dbReference>
<organism evidence="11 12">
    <name type="scientific">Neocallimastix californiae</name>
    <dbReference type="NCBI Taxonomy" id="1754190"/>
    <lineage>
        <taxon>Eukaryota</taxon>
        <taxon>Fungi</taxon>
        <taxon>Fungi incertae sedis</taxon>
        <taxon>Chytridiomycota</taxon>
        <taxon>Chytridiomycota incertae sedis</taxon>
        <taxon>Neocallimastigomycetes</taxon>
        <taxon>Neocallimastigales</taxon>
        <taxon>Neocallimastigaceae</taxon>
        <taxon>Neocallimastix</taxon>
    </lineage>
</organism>
<dbReference type="STRING" id="1754190.A0A1Y2AKB4"/>
<evidence type="ECO:0000256" key="1">
    <source>
        <dbReference type="ARBA" id="ARBA00003975"/>
    </source>
</evidence>
<evidence type="ECO:0000313" key="11">
    <source>
        <dbReference type="EMBL" id="ORY22932.1"/>
    </source>
</evidence>
<evidence type="ECO:0000256" key="5">
    <source>
        <dbReference type="ARBA" id="ARBA00016034"/>
    </source>
</evidence>
<comment type="subcellular location">
    <subcellularLocation>
        <location evidence="3">Cytoplasm</location>
    </subcellularLocation>
    <subcellularLocation>
        <location evidence="2">Nucleus</location>
    </subcellularLocation>
</comment>
<dbReference type="GO" id="GO:0005737">
    <property type="term" value="C:cytoplasm"/>
    <property type="evidence" value="ECO:0007669"/>
    <property type="project" value="UniProtKB-SubCell"/>
</dbReference>
<keyword evidence="12" id="KW-1185">Reference proteome</keyword>
<comment type="caution">
    <text evidence="11">The sequence shown here is derived from an EMBL/GenBank/DDBJ whole genome shotgun (WGS) entry which is preliminary data.</text>
</comment>
<dbReference type="GO" id="GO:0061015">
    <property type="term" value="P:snRNA import into nucleus"/>
    <property type="evidence" value="ECO:0007669"/>
    <property type="project" value="InterPro"/>
</dbReference>
<feature type="domain" description="Snurportin-1 m3G cap-binding" evidence="10">
    <location>
        <begin position="1"/>
        <end position="187"/>
    </location>
</feature>
<evidence type="ECO:0000256" key="3">
    <source>
        <dbReference type="ARBA" id="ARBA00004496"/>
    </source>
</evidence>
<dbReference type="SUPFAM" id="SSF56091">
    <property type="entry name" value="DNA ligase/mRNA capping enzyme, catalytic domain"/>
    <property type="match status" value="1"/>
</dbReference>
<dbReference type="PANTHER" id="PTHR13403:SF6">
    <property type="entry name" value="SNURPORTIN-1"/>
    <property type="match status" value="1"/>
</dbReference>